<feature type="compositionally biased region" description="Low complexity" evidence="1">
    <location>
        <begin position="197"/>
        <end position="216"/>
    </location>
</feature>
<feature type="compositionally biased region" description="Polar residues" evidence="1">
    <location>
        <begin position="178"/>
        <end position="195"/>
    </location>
</feature>
<evidence type="ECO:0008006" key="5">
    <source>
        <dbReference type="Google" id="ProtNLM"/>
    </source>
</evidence>
<evidence type="ECO:0000313" key="4">
    <source>
        <dbReference type="Proteomes" id="UP000016662"/>
    </source>
</evidence>
<keyword evidence="4" id="KW-1185">Reference proteome</keyword>
<dbReference type="PATRIC" id="fig|411473.3.peg.1168"/>
<reference evidence="3 4" key="1">
    <citation type="submission" date="2013-07" db="EMBL/GenBank/DDBJ databases">
        <authorList>
            <person name="Weinstock G."/>
            <person name="Sodergren E."/>
            <person name="Wylie T."/>
            <person name="Fulton L."/>
            <person name="Fulton R."/>
            <person name="Fronick C."/>
            <person name="O'Laughlin M."/>
            <person name="Godfrey J."/>
            <person name="Miner T."/>
            <person name="Herter B."/>
            <person name="Appelbaum E."/>
            <person name="Cordes M."/>
            <person name="Lek S."/>
            <person name="Wollam A."/>
            <person name="Pepin K.H."/>
            <person name="Palsikar V.B."/>
            <person name="Mitreva M."/>
            <person name="Wilson R.K."/>
        </authorList>
    </citation>
    <scope>NUCLEOTIDE SEQUENCE [LARGE SCALE GENOMIC DNA]</scope>
    <source>
        <strain evidence="3 4">ATCC 27760</strain>
    </source>
</reference>
<dbReference type="Proteomes" id="UP000016662">
    <property type="component" value="Unassembled WGS sequence"/>
</dbReference>
<sequence length="659" mass="72227">MKCSKCNKTWSLFDEKLSDKQHCPHCKEKFISKFQYFDSVSEGIAYCLEMGGKEILKNKSKMNAYINDLMGNDFPDHNLVKNAIDSDIGSILIDADEKDEKAKQAAVQQAIGRLIREFSTEKKKAEEVVTYFTDALQWKLPAAAAEKTGAVNATAIPAAPKPAAKAAAPPAQEQQPAVSNASRTSPNPASQNATFSPAAPGTAAPQNAAIAGQPNPTATPNGQNPRQQAPNATFQGAQPYPVPPVPNGQAYPNGTIAPQNANGALQNNPNGTLNPENAAVKKKKKSPLGCLIAILILLLLLAGLVIWYLMSHKNEPEQTVSTPAIVAEVEESSEASTEPETESKEETTEKATETECTTEATEEQTTEKTAGNTATYGVKSLAHFNTHDGTYKIQYNPVNNRIYYMQDEAKIMYYDLNTNKTETAVDLSESDYRDAFKTYGVNPYTGKLYLNVQNENIGIYDVEADKSVCYIEESYNVVSPTAFTFLSENEAFTNGYQFSLDTGDVLASGKVPYVGYPSFSYPFLYNDEYYYLTALSSSVDDKISIVKTTQLLTSDGEYSEKIKTNIDENPFFVDTDAVYYMTEDHSIYQVNLDYQESDTGALNKKSDENHDILIIDGKDIENSGTNYLSDNIVAFTKIDDSTFAVLDGLDNSLKLVSAK</sequence>
<feature type="region of interest" description="Disordered" evidence="1">
    <location>
        <begin position="328"/>
        <end position="372"/>
    </location>
</feature>
<feature type="transmembrane region" description="Helical" evidence="2">
    <location>
        <begin position="288"/>
        <end position="310"/>
    </location>
</feature>
<feature type="compositionally biased region" description="Acidic residues" evidence="1">
    <location>
        <begin position="328"/>
        <end position="340"/>
    </location>
</feature>
<name>U2KCE5_9FIRM</name>
<evidence type="ECO:0000256" key="2">
    <source>
        <dbReference type="SAM" id="Phobius"/>
    </source>
</evidence>
<feature type="compositionally biased region" description="Polar residues" evidence="1">
    <location>
        <begin position="218"/>
        <end position="236"/>
    </location>
</feature>
<accession>U2KCE5</accession>
<evidence type="ECO:0000313" key="3">
    <source>
        <dbReference type="EMBL" id="ERJ96191.1"/>
    </source>
</evidence>
<dbReference type="STRING" id="411473.RUMCAL_01446"/>
<feature type="compositionally biased region" description="Basic and acidic residues" evidence="1">
    <location>
        <begin position="341"/>
        <end position="353"/>
    </location>
</feature>
<gene>
    <name evidence="3" type="ORF">RUMCAL_01446</name>
</gene>
<feature type="compositionally biased region" description="Polar residues" evidence="1">
    <location>
        <begin position="250"/>
        <end position="275"/>
    </location>
</feature>
<feature type="region of interest" description="Disordered" evidence="1">
    <location>
        <begin position="162"/>
        <end position="278"/>
    </location>
</feature>
<evidence type="ECO:0000256" key="1">
    <source>
        <dbReference type="SAM" id="MobiDB-lite"/>
    </source>
</evidence>
<feature type="compositionally biased region" description="Low complexity" evidence="1">
    <location>
        <begin position="162"/>
        <end position="177"/>
    </location>
</feature>
<proteinExistence type="predicted"/>
<organism evidence="3 4">
    <name type="scientific">Ruminococcus callidus ATCC 27760</name>
    <dbReference type="NCBI Taxonomy" id="411473"/>
    <lineage>
        <taxon>Bacteria</taxon>
        <taxon>Bacillati</taxon>
        <taxon>Bacillota</taxon>
        <taxon>Clostridia</taxon>
        <taxon>Eubacteriales</taxon>
        <taxon>Oscillospiraceae</taxon>
        <taxon>Ruminococcus</taxon>
    </lineage>
</organism>
<dbReference type="EMBL" id="AWVF01000176">
    <property type="protein sequence ID" value="ERJ96191.1"/>
    <property type="molecule type" value="Genomic_DNA"/>
</dbReference>
<dbReference type="AlphaFoldDB" id="U2KCE5"/>
<keyword evidence="2" id="KW-1133">Transmembrane helix</keyword>
<comment type="caution">
    <text evidence="3">The sequence shown here is derived from an EMBL/GenBank/DDBJ whole genome shotgun (WGS) entry which is preliminary data.</text>
</comment>
<dbReference type="HOGENOM" id="CLU_416119_0_0_9"/>
<keyword evidence="2" id="KW-0812">Transmembrane</keyword>
<dbReference type="SUPFAM" id="SSF75011">
    <property type="entry name" value="3-carboxy-cis,cis-mucoante lactonizing enzyme"/>
    <property type="match status" value="1"/>
</dbReference>
<protein>
    <recommendedName>
        <fullName evidence="5">DUF5050 domain-containing protein</fullName>
    </recommendedName>
</protein>
<keyword evidence="2" id="KW-0472">Membrane</keyword>